<accession>A0ABT0R423</accession>
<gene>
    <name evidence="1" type="ORF">M8N44_00865</name>
</gene>
<comment type="caution">
    <text evidence="1">The sequence shown here is derived from an EMBL/GenBank/DDBJ whole genome shotgun (WGS) entry which is preliminary data.</text>
</comment>
<evidence type="ECO:0000313" key="2">
    <source>
        <dbReference type="Proteomes" id="UP001202031"/>
    </source>
</evidence>
<protein>
    <submittedName>
        <fullName evidence="1">Uncharacterized protein</fullName>
    </submittedName>
</protein>
<reference evidence="1 2" key="1">
    <citation type="submission" date="2022-03" db="EMBL/GenBank/DDBJ databases">
        <title>Taxonomic description of new species and reclassification of some bacterial strains.</title>
        <authorList>
            <person name="Ndongo S."/>
        </authorList>
    </citation>
    <scope>NUCLEOTIDE SEQUENCE [LARGE SCALE GENOMIC DNA]</scope>
    <source>
        <strain evidence="1 2">Marseille-P6666</strain>
    </source>
</reference>
<dbReference type="Proteomes" id="UP001202031">
    <property type="component" value="Unassembled WGS sequence"/>
</dbReference>
<proteinExistence type="predicted"/>
<keyword evidence="2" id="KW-1185">Reference proteome</keyword>
<organism evidence="1 2">
    <name type="scientific">Akkermansia massiliensis</name>
    <dbReference type="NCBI Taxonomy" id="2927224"/>
    <lineage>
        <taxon>Bacteria</taxon>
        <taxon>Pseudomonadati</taxon>
        <taxon>Verrucomicrobiota</taxon>
        <taxon>Verrucomicrobiia</taxon>
        <taxon>Verrucomicrobiales</taxon>
        <taxon>Akkermansiaceae</taxon>
        <taxon>Akkermansia</taxon>
    </lineage>
</organism>
<dbReference type="RefSeq" id="WP_215709410.1">
    <property type="nucleotide sequence ID" value="NZ_CP072019.1"/>
</dbReference>
<name>A0ABT0R423_9BACT</name>
<dbReference type="GeneID" id="84022388"/>
<sequence>MCDFVDKRLETIRKYKDIIMMFGGAGAAVCIYMDFRTVVQEQAETSAKTAEILRTMDLRLSNLEHQTNK</sequence>
<dbReference type="EMBL" id="JAMGSI010000001">
    <property type="protein sequence ID" value="MCL6655868.1"/>
    <property type="molecule type" value="Genomic_DNA"/>
</dbReference>
<evidence type="ECO:0000313" key="1">
    <source>
        <dbReference type="EMBL" id="MCL6655868.1"/>
    </source>
</evidence>